<evidence type="ECO:0000259" key="2">
    <source>
        <dbReference type="PROSITE" id="PS50983"/>
    </source>
</evidence>
<dbReference type="InterPro" id="IPR050902">
    <property type="entry name" value="ABC_Transporter_SBP"/>
</dbReference>
<dbReference type="EMBL" id="FTPR01000001">
    <property type="protein sequence ID" value="SIT76193.1"/>
    <property type="molecule type" value="Genomic_DNA"/>
</dbReference>
<accession>A0A1R3WDK4</accession>
<gene>
    <name evidence="3" type="ORF">SAMN05421665_0326</name>
</gene>
<feature type="chain" id="PRO_5012887496" evidence="1">
    <location>
        <begin position="30"/>
        <end position="298"/>
    </location>
</feature>
<dbReference type="RefSeq" id="WP_084190699.1">
    <property type="nucleotide sequence ID" value="NZ_FTPR01000001.1"/>
</dbReference>
<keyword evidence="4" id="KW-1185">Reference proteome</keyword>
<protein>
    <submittedName>
        <fullName evidence="3">Iron complex transport system substrate-binding protein</fullName>
    </submittedName>
</protein>
<dbReference type="PANTHER" id="PTHR30535:SF4">
    <property type="entry name" value="HEMIN-BINDING PERIPLASMIC PROTEIN HMUT"/>
    <property type="match status" value="1"/>
</dbReference>
<dbReference type="STRING" id="287098.SAMN05421665_0326"/>
<keyword evidence="1" id="KW-0732">Signal</keyword>
<evidence type="ECO:0000313" key="4">
    <source>
        <dbReference type="Proteomes" id="UP000186997"/>
    </source>
</evidence>
<feature type="signal peptide" evidence="1">
    <location>
        <begin position="1"/>
        <end position="29"/>
    </location>
</feature>
<reference evidence="4" key="1">
    <citation type="submission" date="2017-01" db="EMBL/GenBank/DDBJ databases">
        <authorList>
            <person name="Varghese N."/>
            <person name="Submissions S."/>
        </authorList>
    </citation>
    <scope>NUCLEOTIDE SEQUENCE [LARGE SCALE GENOMIC DNA]</scope>
    <source>
        <strain evidence="4">DSM 29591</strain>
    </source>
</reference>
<dbReference type="PANTHER" id="PTHR30535">
    <property type="entry name" value="VITAMIN B12-BINDING PROTEIN"/>
    <property type="match status" value="1"/>
</dbReference>
<evidence type="ECO:0000313" key="3">
    <source>
        <dbReference type="EMBL" id="SIT76193.1"/>
    </source>
</evidence>
<feature type="domain" description="Fe/B12 periplasmic-binding" evidence="2">
    <location>
        <begin position="41"/>
        <end position="297"/>
    </location>
</feature>
<dbReference type="AlphaFoldDB" id="A0A1R3WDK4"/>
<dbReference type="Proteomes" id="UP000186997">
    <property type="component" value="Unassembled WGS sequence"/>
</dbReference>
<dbReference type="PROSITE" id="PS50983">
    <property type="entry name" value="FE_B12_PBP"/>
    <property type="match status" value="1"/>
</dbReference>
<proteinExistence type="predicted"/>
<organism evidence="3 4">
    <name type="scientific">Yoonia rosea</name>
    <dbReference type="NCBI Taxonomy" id="287098"/>
    <lineage>
        <taxon>Bacteria</taxon>
        <taxon>Pseudomonadati</taxon>
        <taxon>Pseudomonadota</taxon>
        <taxon>Alphaproteobacteria</taxon>
        <taxon>Rhodobacterales</taxon>
        <taxon>Paracoccaceae</taxon>
        <taxon>Yoonia</taxon>
    </lineage>
</organism>
<name>A0A1R3WDK4_9RHOB</name>
<dbReference type="Gene3D" id="3.40.50.1980">
    <property type="entry name" value="Nitrogenase molybdenum iron protein domain"/>
    <property type="match status" value="2"/>
</dbReference>
<dbReference type="OrthoDB" id="9797736at2"/>
<dbReference type="Pfam" id="PF01497">
    <property type="entry name" value="Peripla_BP_2"/>
    <property type="match status" value="1"/>
</dbReference>
<evidence type="ECO:0000256" key="1">
    <source>
        <dbReference type="SAM" id="SignalP"/>
    </source>
</evidence>
<dbReference type="InterPro" id="IPR002491">
    <property type="entry name" value="ABC_transptr_periplasmic_BD"/>
</dbReference>
<dbReference type="SUPFAM" id="SSF53807">
    <property type="entry name" value="Helical backbone' metal receptor"/>
    <property type="match status" value="1"/>
</dbReference>
<sequence length="298" mass="30827">MRHWPRKTAFRTGICAALCSTFLAIAVNAEQSADTPQASADVLSIGGSVTEIIAALGQAHRLKARDTTSSYPPSVADLPDVGYMRALSPEGVLSVGPSLILTEEGAGPPEALDVIRAANVALVEVPDALSVAGILRKIEIVGETLGVPEHAAGLMAEVEADLVAALADAERPEGDKKRVLFVLSTQGGKINASGTGTAADALIRMAGGVNAVSDYEGYKQITDEAVGLAAPDVILMMDRGGDHGLADDELFAMPAVQLTPAAQTRSIVRMDGLLMLGFGPRTAQAVQMLNDALYAKGT</sequence>